<dbReference type="SUPFAM" id="SSF55811">
    <property type="entry name" value="Nudix"/>
    <property type="match status" value="1"/>
</dbReference>
<dbReference type="PROSITE" id="PS00893">
    <property type="entry name" value="NUDIX_BOX"/>
    <property type="match status" value="1"/>
</dbReference>
<dbReference type="InterPro" id="IPR020476">
    <property type="entry name" value="Nudix_hydrolase"/>
</dbReference>
<keyword evidence="6" id="KW-1185">Reference proteome</keyword>
<evidence type="ECO:0000256" key="2">
    <source>
        <dbReference type="ARBA" id="ARBA00022801"/>
    </source>
</evidence>
<dbReference type="RefSeq" id="WP_006148227.1">
    <property type="nucleotide sequence ID" value="NZ_AJTA01000025.1"/>
</dbReference>
<sequence>MMNYIQSIRKKVGKDKIILNFTCGILSQSGKILLQKRADKGTWGLPGGAIELGESAVGALVREFYEETGVKVTVKKLLNVYTKYSDSYPNGDEAQVITMLYLVTSETSISTNVFTSDETLELGVFDHRDMQNITIVNQQHQDMINDFFENCFPIDR</sequence>
<dbReference type="InterPro" id="IPR020084">
    <property type="entry name" value="NUDIX_hydrolase_CS"/>
</dbReference>
<evidence type="ECO:0000313" key="5">
    <source>
        <dbReference type="EMBL" id="EFX36892.1"/>
    </source>
</evidence>
<dbReference type="InterPro" id="IPR015797">
    <property type="entry name" value="NUDIX_hydrolase-like_dom_sf"/>
</dbReference>
<dbReference type="PANTHER" id="PTHR43736">
    <property type="entry name" value="ADP-RIBOSE PYROPHOSPHATASE"/>
    <property type="match status" value="1"/>
</dbReference>
<dbReference type="PRINTS" id="PR00502">
    <property type="entry name" value="NUDIXFAMILY"/>
</dbReference>
<proteinExistence type="inferred from homology"/>
<protein>
    <submittedName>
        <fullName evidence="5">Hydrolase, NUDIX family</fullName>
    </submittedName>
</protein>
<dbReference type="CDD" id="cd04677">
    <property type="entry name" value="NUDIX_Hydrolase"/>
    <property type="match status" value="1"/>
</dbReference>
<comment type="caution">
    <text evidence="5">The sequence shown here is derived from an EMBL/GenBank/DDBJ whole genome shotgun (WGS) entry which is preliminary data.</text>
</comment>
<organism evidence="5 6">
    <name type="scientific">Streptococcus infantis ATCC 700779</name>
    <dbReference type="NCBI Taxonomy" id="889204"/>
    <lineage>
        <taxon>Bacteria</taxon>
        <taxon>Bacillati</taxon>
        <taxon>Bacillota</taxon>
        <taxon>Bacilli</taxon>
        <taxon>Lactobacillales</taxon>
        <taxon>Streptococcaceae</taxon>
        <taxon>Streptococcus</taxon>
    </lineage>
</organism>
<evidence type="ECO:0000256" key="3">
    <source>
        <dbReference type="RuleBase" id="RU003476"/>
    </source>
</evidence>
<evidence type="ECO:0000256" key="1">
    <source>
        <dbReference type="ARBA" id="ARBA00005582"/>
    </source>
</evidence>
<dbReference type="PROSITE" id="PS51462">
    <property type="entry name" value="NUDIX"/>
    <property type="match status" value="1"/>
</dbReference>
<dbReference type="GO" id="GO:0016787">
    <property type="term" value="F:hydrolase activity"/>
    <property type="evidence" value="ECO:0007669"/>
    <property type="project" value="UniProtKB-KW"/>
</dbReference>
<name>E8JZ73_9STRE</name>
<dbReference type="Pfam" id="PF00293">
    <property type="entry name" value="NUDIX"/>
    <property type="match status" value="1"/>
</dbReference>
<dbReference type="Gene3D" id="3.90.79.10">
    <property type="entry name" value="Nucleoside Triphosphate Pyrophosphohydrolase"/>
    <property type="match status" value="1"/>
</dbReference>
<dbReference type="HOGENOM" id="CLU_037162_7_0_9"/>
<dbReference type="EMBL" id="AEVD01000005">
    <property type="protein sequence ID" value="EFX36892.1"/>
    <property type="molecule type" value="Genomic_DNA"/>
</dbReference>
<evidence type="ECO:0000259" key="4">
    <source>
        <dbReference type="PROSITE" id="PS51462"/>
    </source>
</evidence>
<feature type="domain" description="Nudix hydrolase" evidence="4">
    <location>
        <begin position="16"/>
        <end position="148"/>
    </location>
</feature>
<keyword evidence="2 3" id="KW-0378">Hydrolase</keyword>
<dbReference type="PATRIC" id="fig|889204.5.peg.694"/>
<dbReference type="Proteomes" id="UP000002815">
    <property type="component" value="Unassembled WGS sequence"/>
</dbReference>
<dbReference type="eggNOG" id="COG1051">
    <property type="taxonomic scope" value="Bacteria"/>
</dbReference>
<dbReference type="AlphaFoldDB" id="E8JZ73"/>
<gene>
    <name evidence="5" type="ORF">HMPREF9423_0536</name>
</gene>
<comment type="similarity">
    <text evidence="1 3">Belongs to the Nudix hydrolase family.</text>
</comment>
<evidence type="ECO:0000313" key="6">
    <source>
        <dbReference type="Proteomes" id="UP000002815"/>
    </source>
</evidence>
<dbReference type="PANTHER" id="PTHR43736:SF1">
    <property type="entry name" value="DIHYDRONEOPTERIN TRIPHOSPHATE DIPHOSPHATASE"/>
    <property type="match status" value="1"/>
</dbReference>
<dbReference type="InterPro" id="IPR000086">
    <property type="entry name" value="NUDIX_hydrolase_dom"/>
</dbReference>
<accession>E8JZ73</accession>
<reference evidence="5 6" key="1">
    <citation type="submission" date="2010-12" db="EMBL/GenBank/DDBJ databases">
        <authorList>
            <person name="Muzny D."/>
            <person name="Qin X."/>
            <person name="Deng J."/>
            <person name="Jiang H."/>
            <person name="Liu Y."/>
            <person name="Qu J."/>
            <person name="Song X.-Z."/>
            <person name="Zhang L."/>
            <person name="Thornton R."/>
            <person name="Coyle M."/>
            <person name="Francisco L."/>
            <person name="Jackson L."/>
            <person name="Javaid M."/>
            <person name="Korchina V."/>
            <person name="Kovar C."/>
            <person name="Mata R."/>
            <person name="Mathew T."/>
            <person name="Ngo R."/>
            <person name="Nguyen L."/>
            <person name="Nguyen N."/>
            <person name="Okwuonu G."/>
            <person name="Ongeri F."/>
            <person name="Pham C."/>
            <person name="Simmons D."/>
            <person name="Wilczek-Boney K."/>
            <person name="Hale W."/>
            <person name="Jakkamsetti A."/>
            <person name="Pham P."/>
            <person name="Ruth R."/>
            <person name="San Lucas F."/>
            <person name="Warren J."/>
            <person name="Zhang J."/>
            <person name="Zhao Z."/>
            <person name="Zhou C."/>
            <person name="Zhu D."/>
            <person name="Lee S."/>
            <person name="Bess C."/>
            <person name="Blankenburg K."/>
            <person name="Forbes L."/>
            <person name="Fu Q."/>
            <person name="Gubbala S."/>
            <person name="Hirani K."/>
            <person name="Jayaseelan J.C."/>
            <person name="Lara F."/>
            <person name="Munidasa M."/>
            <person name="Palculict T."/>
            <person name="Patil S."/>
            <person name="Pu L.-L."/>
            <person name="Saada N."/>
            <person name="Tang L."/>
            <person name="Weissenberger G."/>
            <person name="Zhu Y."/>
            <person name="Hemphill L."/>
            <person name="Shang Y."/>
            <person name="Youmans B."/>
            <person name="Ayvaz T."/>
            <person name="Ross M."/>
            <person name="Santibanez J."/>
            <person name="Aqrawi P."/>
            <person name="Gross S."/>
            <person name="Joshi V."/>
            <person name="Fowler G."/>
            <person name="Nazareth L."/>
            <person name="Reid J."/>
            <person name="Worley K."/>
            <person name="Petrosino J."/>
            <person name="Highlander S."/>
            <person name="Gibbs R."/>
        </authorList>
    </citation>
    <scope>NUCLEOTIDE SEQUENCE [LARGE SCALE GENOMIC DNA]</scope>
    <source>
        <strain evidence="5 6">ATCC 700779</strain>
    </source>
</reference>